<keyword evidence="5" id="KW-1185">Reference proteome</keyword>
<dbReference type="Gene3D" id="2.60.120.260">
    <property type="entry name" value="Galactose-binding domain-like"/>
    <property type="match status" value="1"/>
</dbReference>
<dbReference type="InterPro" id="IPR008979">
    <property type="entry name" value="Galactose-bd-like_sf"/>
</dbReference>
<dbReference type="Pfam" id="PF14040">
    <property type="entry name" value="DNase_NucA_NucB"/>
    <property type="match status" value="1"/>
</dbReference>
<dbReference type="RefSeq" id="WP_387417788.1">
    <property type="nucleotide sequence ID" value="NZ_JBIASD010000050.1"/>
</dbReference>
<accession>A0ABW6T2V8</accession>
<keyword evidence="1" id="KW-0732">Signal</keyword>
<name>A0ABW6T2V8_9ACTN</name>
<comment type="caution">
    <text evidence="4">The sequence shown here is derived from an EMBL/GenBank/DDBJ whole genome shotgun (WGS) entry which is preliminary data.</text>
</comment>
<protein>
    <submittedName>
        <fullName evidence="4">Ig-like domain-containing protein</fullName>
    </submittedName>
</protein>
<dbReference type="InterPro" id="IPR032812">
    <property type="entry name" value="SbsA_Ig"/>
</dbReference>
<sequence length="687" mass="75018">MVETSPTTGAIDVATDTAVTVTFSEPVTGGHITVNNPAGETVSGNTSGILENRIMAFTPADPMSAGTVYTVHVTDAHDASGNVMDAYSWSFTTTTQSPTAEPINANPSFESGLDPWYAGWSGDEITQSTEQAHEGTASAKLTVNDCCTAIAQDLDVQPGTYRLTGWVRPNQDSEAFFGVDWYNASWEYIGGSDAYNNISAGQWQPLESFVATVPTGAAKAVLWAEADSATNAPNYTVYFDDLRMVPESATGNLQSRASTSGGKTPKLIKRLREKIAARKEQANTKVVPLAEPSGPQGLFERRTTQWCEDNAISVGPASGASLFRPYDWCSSKWVAYSLFHRSRNDSIPMWDGTFQYSVSTVAQAHVGNSNGSVSLDSPYRRPRDIDVWMRISRPFVLGFKNGTSTDGFQMKVTLKAAAEPGAKPSACEIIEGNDRNDRWDTAAYWKANPEVRFRVYSDPNGTLGAPEYASTCTLSPYVSTYSSTSALGTLLYRGSQLDTTPAFPLIRNIDMKPHPIYLGCDTSVSLTTYKGGCRFLDHLPIYVMDVADPEVKEVATHVWTAFNSPGATDPRIPRKVVPGNANAPLGTDGAKPLTRAAFGNDERSFFAPYCDDLRKKSGKYSGWHCDEYPFNSTNQNPKNAKGMYSLKLIPEADNTSAGDDLWRFQERYRLLEGDPFWVSIKGSPPWF</sequence>
<evidence type="ECO:0000313" key="5">
    <source>
        <dbReference type="Proteomes" id="UP001602013"/>
    </source>
</evidence>
<proteinExistence type="predicted"/>
<dbReference type="InterPro" id="IPR014755">
    <property type="entry name" value="Cu-Rt/internalin_Ig-like"/>
</dbReference>
<gene>
    <name evidence="4" type="ORF">ACFYXI_39165</name>
</gene>
<dbReference type="Proteomes" id="UP001602013">
    <property type="component" value="Unassembled WGS sequence"/>
</dbReference>
<evidence type="ECO:0000256" key="1">
    <source>
        <dbReference type="ARBA" id="ARBA00022729"/>
    </source>
</evidence>
<feature type="domain" description="Deoxyribonuclease NucA/NucB" evidence="3">
    <location>
        <begin position="610"/>
        <end position="678"/>
    </location>
</feature>
<dbReference type="SUPFAM" id="SSF49785">
    <property type="entry name" value="Galactose-binding domain-like"/>
    <property type="match status" value="1"/>
</dbReference>
<organism evidence="4 5">
    <name type="scientific">Microtetraspora malaysiensis</name>
    <dbReference type="NCBI Taxonomy" id="161358"/>
    <lineage>
        <taxon>Bacteria</taxon>
        <taxon>Bacillati</taxon>
        <taxon>Actinomycetota</taxon>
        <taxon>Actinomycetes</taxon>
        <taxon>Streptosporangiales</taxon>
        <taxon>Streptosporangiaceae</taxon>
        <taxon>Microtetraspora</taxon>
    </lineage>
</organism>
<evidence type="ECO:0000313" key="4">
    <source>
        <dbReference type="EMBL" id="MFF3671620.1"/>
    </source>
</evidence>
<dbReference type="EMBL" id="JBIASD010000050">
    <property type="protein sequence ID" value="MFF3671620.1"/>
    <property type="molecule type" value="Genomic_DNA"/>
</dbReference>
<dbReference type="InterPro" id="IPR029476">
    <property type="entry name" value="DNase_NucA_NucB"/>
</dbReference>
<evidence type="ECO:0000259" key="3">
    <source>
        <dbReference type="Pfam" id="PF14040"/>
    </source>
</evidence>
<evidence type="ECO:0000259" key="2">
    <source>
        <dbReference type="Pfam" id="PF13205"/>
    </source>
</evidence>
<reference evidence="4 5" key="1">
    <citation type="submission" date="2024-10" db="EMBL/GenBank/DDBJ databases">
        <title>The Natural Products Discovery Center: Release of the First 8490 Sequenced Strains for Exploring Actinobacteria Biosynthetic Diversity.</title>
        <authorList>
            <person name="Kalkreuter E."/>
            <person name="Kautsar S.A."/>
            <person name="Yang D."/>
            <person name="Bader C.D."/>
            <person name="Teijaro C.N."/>
            <person name="Fluegel L."/>
            <person name="Davis C.M."/>
            <person name="Simpson J.R."/>
            <person name="Lauterbach L."/>
            <person name="Steele A.D."/>
            <person name="Gui C."/>
            <person name="Meng S."/>
            <person name="Li G."/>
            <person name="Viehrig K."/>
            <person name="Ye F."/>
            <person name="Su P."/>
            <person name="Kiefer A.F."/>
            <person name="Nichols A."/>
            <person name="Cepeda A.J."/>
            <person name="Yan W."/>
            <person name="Fan B."/>
            <person name="Jiang Y."/>
            <person name="Adhikari A."/>
            <person name="Zheng C.-J."/>
            <person name="Schuster L."/>
            <person name="Cowan T.M."/>
            <person name="Smanski M.J."/>
            <person name="Chevrette M.G."/>
            <person name="De Carvalho L.P.S."/>
            <person name="Shen B."/>
        </authorList>
    </citation>
    <scope>NUCLEOTIDE SEQUENCE [LARGE SCALE GENOMIC DNA]</scope>
    <source>
        <strain evidence="4 5">NPDC002173</strain>
    </source>
</reference>
<dbReference type="Gene3D" id="2.60.40.1220">
    <property type="match status" value="1"/>
</dbReference>
<dbReference type="Pfam" id="PF13205">
    <property type="entry name" value="Big_5"/>
    <property type="match status" value="1"/>
</dbReference>
<feature type="domain" description="SbsA Ig-like" evidence="2">
    <location>
        <begin position="2"/>
        <end position="93"/>
    </location>
</feature>